<dbReference type="AlphaFoldDB" id="A0A3B0VI63"/>
<organism evidence="1">
    <name type="scientific">hydrothermal vent metagenome</name>
    <dbReference type="NCBI Taxonomy" id="652676"/>
    <lineage>
        <taxon>unclassified sequences</taxon>
        <taxon>metagenomes</taxon>
        <taxon>ecological metagenomes</taxon>
    </lineage>
</organism>
<accession>A0A3B0VI63</accession>
<gene>
    <name evidence="1" type="ORF">MNBD_DELTA02-244</name>
</gene>
<evidence type="ECO:0000313" key="1">
    <source>
        <dbReference type="EMBL" id="VAW36489.1"/>
    </source>
</evidence>
<name>A0A3B0VI63_9ZZZZ</name>
<proteinExistence type="predicted"/>
<sequence>MVHMIIDLFKNLSKVFIKKQGKGKIIRIGYDNVTNT</sequence>
<protein>
    <submittedName>
        <fullName evidence="1">Uncharacterized protein</fullName>
    </submittedName>
</protein>
<dbReference type="EMBL" id="UOEZ01000041">
    <property type="protein sequence ID" value="VAW36489.1"/>
    <property type="molecule type" value="Genomic_DNA"/>
</dbReference>
<reference evidence="1" key="1">
    <citation type="submission" date="2018-06" db="EMBL/GenBank/DDBJ databases">
        <authorList>
            <person name="Zhirakovskaya E."/>
        </authorList>
    </citation>
    <scope>NUCLEOTIDE SEQUENCE</scope>
</reference>